<dbReference type="OMA" id="YQLFEFE"/>
<dbReference type="OrthoDB" id="432544at2759"/>
<dbReference type="GO" id="GO:0006098">
    <property type="term" value="P:pentose-phosphate shunt"/>
    <property type="evidence" value="ECO:0007669"/>
    <property type="project" value="UniProtKB-UniPathway"/>
</dbReference>
<evidence type="ECO:0000256" key="5">
    <source>
        <dbReference type="ARBA" id="ARBA00022801"/>
    </source>
</evidence>
<protein>
    <recommendedName>
        <fullName evidence="4 6">6-phosphogluconolactonase</fullName>
        <shortName evidence="6">6PGL</shortName>
        <ecNumber evidence="4 6">3.1.1.31</ecNumber>
    </recommendedName>
</protein>
<reference evidence="9" key="1">
    <citation type="submission" date="2025-08" db="UniProtKB">
        <authorList>
            <consortium name="RefSeq"/>
        </authorList>
    </citation>
    <scope>IDENTIFICATION</scope>
    <source>
        <strain evidence="9">15085-1641.00</strain>
        <tissue evidence="9">Whole body</tissue>
    </source>
</reference>
<dbReference type="NCBIfam" id="TIGR01198">
    <property type="entry name" value="pgl"/>
    <property type="match status" value="1"/>
</dbReference>
<name>A0A6J1M4F4_DROHY</name>
<evidence type="ECO:0000256" key="3">
    <source>
        <dbReference type="ARBA" id="ARBA00010662"/>
    </source>
</evidence>
<keyword evidence="5 6" id="KW-0378">Hydrolase</keyword>
<evidence type="ECO:0000256" key="6">
    <source>
        <dbReference type="RuleBase" id="RU365095"/>
    </source>
</evidence>
<dbReference type="AlphaFoldDB" id="A0A6J1M4F4"/>
<dbReference type="PANTHER" id="PTHR11054:SF0">
    <property type="entry name" value="6-PHOSPHOGLUCONOLACTONASE"/>
    <property type="match status" value="1"/>
</dbReference>
<dbReference type="CDD" id="cd01400">
    <property type="entry name" value="6PGL"/>
    <property type="match status" value="1"/>
</dbReference>
<comment type="similarity">
    <text evidence="3 6">Belongs to the glucosamine/galactosamine-6-phosphate isomerase family. 6-phosphogluconolactonase subfamily.</text>
</comment>
<proteinExistence type="inferred from homology"/>
<dbReference type="Proteomes" id="UP000504633">
    <property type="component" value="Unplaced"/>
</dbReference>
<dbReference type="KEGG" id="dhe:111602824"/>
<evidence type="ECO:0000259" key="7">
    <source>
        <dbReference type="Pfam" id="PF01182"/>
    </source>
</evidence>
<keyword evidence="8" id="KW-1185">Reference proteome</keyword>
<dbReference type="InterPro" id="IPR005900">
    <property type="entry name" value="6-phosphogluconolactonase_DevB"/>
</dbReference>
<dbReference type="RefSeq" id="XP_023175903.2">
    <property type="nucleotide sequence ID" value="XM_023320135.2"/>
</dbReference>
<dbReference type="GO" id="GO:0005975">
    <property type="term" value="P:carbohydrate metabolic process"/>
    <property type="evidence" value="ECO:0007669"/>
    <property type="project" value="UniProtKB-UniRule"/>
</dbReference>
<accession>A0A6J1M4F4</accession>
<dbReference type="GeneID" id="111602824"/>
<comment type="pathway">
    <text evidence="2 6">Carbohydrate degradation; pentose phosphate pathway; D-ribulose 5-phosphate from D-glucose 6-phosphate (oxidative stage): step 2/3.</text>
</comment>
<evidence type="ECO:0000313" key="8">
    <source>
        <dbReference type="Proteomes" id="UP000504633"/>
    </source>
</evidence>
<evidence type="ECO:0000313" key="9">
    <source>
        <dbReference type="RefSeq" id="XP_023175903.2"/>
    </source>
</evidence>
<dbReference type="Gene3D" id="3.40.50.1360">
    <property type="match status" value="1"/>
</dbReference>
<dbReference type="InterPro" id="IPR039104">
    <property type="entry name" value="6PGL"/>
</dbReference>
<dbReference type="EC" id="3.1.1.31" evidence="4 6"/>
<evidence type="ECO:0000256" key="1">
    <source>
        <dbReference type="ARBA" id="ARBA00000832"/>
    </source>
</evidence>
<dbReference type="GO" id="GO:0017057">
    <property type="term" value="F:6-phosphogluconolactonase activity"/>
    <property type="evidence" value="ECO:0007669"/>
    <property type="project" value="UniProtKB-UniRule"/>
</dbReference>
<organism evidence="8 9">
    <name type="scientific">Drosophila hydei</name>
    <name type="common">Fruit fly</name>
    <dbReference type="NCBI Taxonomy" id="7224"/>
    <lineage>
        <taxon>Eukaryota</taxon>
        <taxon>Metazoa</taxon>
        <taxon>Ecdysozoa</taxon>
        <taxon>Arthropoda</taxon>
        <taxon>Hexapoda</taxon>
        <taxon>Insecta</taxon>
        <taxon>Pterygota</taxon>
        <taxon>Neoptera</taxon>
        <taxon>Endopterygota</taxon>
        <taxon>Diptera</taxon>
        <taxon>Brachycera</taxon>
        <taxon>Muscomorpha</taxon>
        <taxon>Ephydroidea</taxon>
        <taxon>Drosophilidae</taxon>
        <taxon>Drosophila</taxon>
    </lineage>
</organism>
<dbReference type="UniPathway" id="UPA00115">
    <property type="reaction ID" value="UER00409"/>
</dbReference>
<dbReference type="PANTHER" id="PTHR11054">
    <property type="entry name" value="6-PHOSPHOGLUCONOLACTONASE"/>
    <property type="match status" value="1"/>
</dbReference>
<dbReference type="InterPro" id="IPR037171">
    <property type="entry name" value="NagB/RpiA_transferase-like"/>
</dbReference>
<evidence type="ECO:0000256" key="2">
    <source>
        <dbReference type="ARBA" id="ARBA00004961"/>
    </source>
</evidence>
<dbReference type="InterPro" id="IPR006148">
    <property type="entry name" value="Glc/Gal-6P_isomerase"/>
</dbReference>
<dbReference type="FunFam" id="3.40.50.1360:FF:000005">
    <property type="entry name" value="6-phosphogluconolactonase"/>
    <property type="match status" value="1"/>
</dbReference>
<comment type="catalytic activity">
    <reaction evidence="1 6">
        <text>6-phospho-D-glucono-1,5-lactone + H2O = 6-phospho-D-gluconate + H(+)</text>
        <dbReference type="Rhea" id="RHEA:12556"/>
        <dbReference type="ChEBI" id="CHEBI:15377"/>
        <dbReference type="ChEBI" id="CHEBI:15378"/>
        <dbReference type="ChEBI" id="CHEBI:57955"/>
        <dbReference type="ChEBI" id="CHEBI:58759"/>
        <dbReference type="EC" id="3.1.1.31"/>
    </reaction>
</comment>
<dbReference type="SUPFAM" id="SSF100950">
    <property type="entry name" value="NagB/RpiA/CoA transferase-like"/>
    <property type="match status" value="1"/>
</dbReference>
<comment type="function">
    <text evidence="6">Hydrolysis of 6-phosphogluconolactone to 6-phosphogluconate.</text>
</comment>
<feature type="domain" description="Glucosamine/galactosamine-6-phosphate isomerase" evidence="7">
    <location>
        <begin position="15"/>
        <end position="232"/>
    </location>
</feature>
<dbReference type="Pfam" id="PF01182">
    <property type="entry name" value="Glucosamine_iso"/>
    <property type="match status" value="1"/>
</dbReference>
<evidence type="ECO:0000256" key="4">
    <source>
        <dbReference type="ARBA" id="ARBA00013198"/>
    </source>
</evidence>
<gene>
    <name evidence="9" type="primary">LOC111602824</name>
</gene>
<sequence>MPSRKYPFHVNVAETEDILVQSLSEILERCSSKALKNRQTFRVGISGGSLVQLLTRALVASKLKTDCWKFFFCDERYVPDDDNESTFNAYRTEMHAKLPTILESQLIKANTTISLDACACDYAARIIDEFGTSCVVFDLLLLGMGPDGHTCSLFPDRPQFQVHTEQLVIPIRDSPKPPLERITFTLPLINNANDVVFVVTGASKADVVKRVFIDGDKSFPSAWVEPTHGNLTLITDKAAGAKLLSSDCSTSLNRC</sequence>